<organism evidence="1 2">
    <name type="scientific">Gordonia hankookensis</name>
    <dbReference type="NCBI Taxonomy" id="589403"/>
    <lineage>
        <taxon>Bacteria</taxon>
        <taxon>Bacillati</taxon>
        <taxon>Actinomycetota</taxon>
        <taxon>Actinomycetes</taxon>
        <taxon>Mycobacteriales</taxon>
        <taxon>Gordoniaceae</taxon>
        <taxon>Gordonia</taxon>
    </lineage>
</organism>
<gene>
    <name evidence="1" type="ORF">IDF66_08930</name>
</gene>
<dbReference type="EMBL" id="JACWMS010000002">
    <property type="protein sequence ID" value="MBD1319713.1"/>
    <property type="molecule type" value="Genomic_DNA"/>
</dbReference>
<evidence type="ECO:0000313" key="1">
    <source>
        <dbReference type="EMBL" id="MBD1319713.1"/>
    </source>
</evidence>
<protein>
    <submittedName>
        <fullName evidence="1">Uncharacterized protein</fullName>
    </submittedName>
</protein>
<sequence length="120" mass="12593">MGLATIGLSIVPPGSAGAVPVGKIDAGVPFSSVVYGTGCLYNLTVDVNASGPVTFWERRQGYPERFIGAARADGAIATIRWVPRRIGDRLLYAKQGGVRGPVAVMRVHQGYGSGWACFAL</sequence>
<keyword evidence="2" id="KW-1185">Reference proteome</keyword>
<name>A0ABR7WAC7_9ACTN</name>
<reference evidence="1 2" key="1">
    <citation type="submission" date="2020-09" db="EMBL/GenBank/DDBJ databases">
        <title>Novel species in genus Gordonia.</title>
        <authorList>
            <person name="Zhang G."/>
        </authorList>
    </citation>
    <scope>NUCLEOTIDE SEQUENCE [LARGE SCALE GENOMIC DNA]</scope>
    <source>
        <strain evidence="1 2">ON-33</strain>
    </source>
</reference>
<comment type="caution">
    <text evidence="1">The sequence shown here is derived from an EMBL/GenBank/DDBJ whole genome shotgun (WGS) entry which is preliminary data.</text>
</comment>
<proteinExistence type="predicted"/>
<evidence type="ECO:0000313" key="2">
    <source>
        <dbReference type="Proteomes" id="UP000602395"/>
    </source>
</evidence>
<dbReference type="RefSeq" id="WP_190266581.1">
    <property type="nucleotide sequence ID" value="NZ_BAABAD010000005.1"/>
</dbReference>
<accession>A0ABR7WAC7</accession>
<dbReference type="Proteomes" id="UP000602395">
    <property type="component" value="Unassembled WGS sequence"/>
</dbReference>